<dbReference type="PANTHER" id="PTHR33693:SF1">
    <property type="entry name" value="TYPE-4 URACIL-DNA GLYCOSYLASE"/>
    <property type="match status" value="1"/>
</dbReference>
<dbReference type="InterPro" id="IPR051536">
    <property type="entry name" value="UDG_Type-4/5"/>
</dbReference>
<dbReference type="GO" id="GO:0051539">
    <property type="term" value="F:4 iron, 4 sulfur cluster binding"/>
    <property type="evidence" value="ECO:0007669"/>
    <property type="project" value="UniProtKB-KW"/>
</dbReference>
<evidence type="ECO:0000256" key="9">
    <source>
        <dbReference type="ARBA" id="ARBA00023004"/>
    </source>
</evidence>
<reference evidence="13" key="1">
    <citation type="submission" date="2021-04" db="EMBL/GenBank/DDBJ databases">
        <title>novel species isolated from subtropical streams in China.</title>
        <authorList>
            <person name="Lu H."/>
        </authorList>
    </citation>
    <scope>NUCLEOTIDE SEQUENCE</scope>
    <source>
        <strain evidence="13">LFS511W</strain>
    </source>
</reference>
<dbReference type="EMBL" id="JAGSPN010000011">
    <property type="protein sequence ID" value="MBR7783375.1"/>
    <property type="molecule type" value="Genomic_DNA"/>
</dbReference>
<dbReference type="EC" id="3.2.2.27" evidence="3"/>
<sequence>MNPVSAVHQLRVFDEMGLGPLWLSKHPVTAETAETAETAVSMPPEVEQAVLADVDGGAPVQMTAVDAAPVVTVTDEAPIQESVLVSMDGSNVEELMFLPVAEFDEPFAVADVPPSDGSRVSRIQSMDWQTLQTEVASCQQCGLCQGRANTVFGVGDPAAPWLFVGEGPGYNENLQGEPFVGAAGQLLDNMLRALGIARGQRAYIANIVKCRPTDDNGRDRPPSAEEVAACLPYLHRQIALIQPRMIIALGKTAAVSLLGMSPETPVGQLRGRVHQLNGIPLVATYHPAYLLRKPADKAKAWQDLCLALDHFSPE</sequence>
<accession>A0A941DNY3</accession>
<evidence type="ECO:0000256" key="1">
    <source>
        <dbReference type="ARBA" id="ARBA00001400"/>
    </source>
</evidence>
<dbReference type="NCBIfam" id="TIGR00758">
    <property type="entry name" value="UDG_fam4"/>
    <property type="match status" value="1"/>
</dbReference>
<keyword evidence="11" id="KW-0234">DNA repair</keyword>
<keyword evidence="14" id="KW-1185">Reference proteome</keyword>
<evidence type="ECO:0000256" key="2">
    <source>
        <dbReference type="ARBA" id="ARBA00006521"/>
    </source>
</evidence>
<evidence type="ECO:0000256" key="4">
    <source>
        <dbReference type="ARBA" id="ARBA00019403"/>
    </source>
</evidence>
<dbReference type="RefSeq" id="WP_212688653.1">
    <property type="nucleotide sequence ID" value="NZ_JAGSPN010000011.1"/>
</dbReference>
<organism evidence="13 14">
    <name type="scientific">Undibacterium luofuense</name>
    <dbReference type="NCBI Taxonomy" id="2828733"/>
    <lineage>
        <taxon>Bacteria</taxon>
        <taxon>Pseudomonadati</taxon>
        <taxon>Pseudomonadota</taxon>
        <taxon>Betaproteobacteria</taxon>
        <taxon>Burkholderiales</taxon>
        <taxon>Oxalobacteraceae</taxon>
        <taxon>Undibacterium</taxon>
    </lineage>
</organism>
<name>A0A941DNY3_9BURK</name>
<comment type="similarity">
    <text evidence="2">Belongs to the uracil-DNA glycosylase (UDG) superfamily. Type 4 (UDGa) family.</text>
</comment>
<evidence type="ECO:0000259" key="12">
    <source>
        <dbReference type="SMART" id="SM00986"/>
    </source>
</evidence>
<dbReference type="SUPFAM" id="SSF52141">
    <property type="entry name" value="Uracil-DNA glycosylase-like"/>
    <property type="match status" value="1"/>
</dbReference>
<keyword evidence="5" id="KW-0004">4Fe-4S</keyword>
<keyword evidence="7" id="KW-0227">DNA damage</keyword>
<dbReference type="Gene3D" id="3.40.470.10">
    <property type="entry name" value="Uracil-DNA glycosylase-like domain"/>
    <property type="match status" value="1"/>
</dbReference>
<dbReference type="Proteomes" id="UP000680067">
    <property type="component" value="Unassembled WGS sequence"/>
</dbReference>
<dbReference type="GO" id="GO:0046872">
    <property type="term" value="F:metal ion binding"/>
    <property type="evidence" value="ECO:0007669"/>
    <property type="project" value="UniProtKB-KW"/>
</dbReference>
<proteinExistence type="inferred from homology"/>
<dbReference type="CDD" id="cd10030">
    <property type="entry name" value="UDG-F4_TTUDGA_SPO1dp_like"/>
    <property type="match status" value="1"/>
</dbReference>
<evidence type="ECO:0000256" key="8">
    <source>
        <dbReference type="ARBA" id="ARBA00022801"/>
    </source>
</evidence>
<evidence type="ECO:0000313" key="13">
    <source>
        <dbReference type="EMBL" id="MBR7783375.1"/>
    </source>
</evidence>
<keyword evidence="6" id="KW-0479">Metal-binding</keyword>
<evidence type="ECO:0000313" key="14">
    <source>
        <dbReference type="Proteomes" id="UP000680067"/>
    </source>
</evidence>
<dbReference type="InterPro" id="IPR036895">
    <property type="entry name" value="Uracil-DNA_glycosylase-like_sf"/>
</dbReference>
<gene>
    <name evidence="13" type="ORF">KDM89_14600</name>
</gene>
<feature type="domain" description="Uracil-DNA glycosylase-like" evidence="12">
    <location>
        <begin position="152"/>
        <end position="305"/>
    </location>
</feature>
<evidence type="ECO:0000256" key="3">
    <source>
        <dbReference type="ARBA" id="ARBA00012030"/>
    </source>
</evidence>
<dbReference type="SMART" id="SM00987">
    <property type="entry name" value="UreE_C"/>
    <property type="match status" value="1"/>
</dbReference>
<dbReference type="AlphaFoldDB" id="A0A941DNY3"/>
<dbReference type="GO" id="GO:0004844">
    <property type="term" value="F:uracil DNA N-glycosylase activity"/>
    <property type="evidence" value="ECO:0007669"/>
    <property type="project" value="UniProtKB-EC"/>
</dbReference>
<evidence type="ECO:0000256" key="10">
    <source>
        <dbReference type="ARBA" id="ARBA00023014"/>
    </source>
</evidence>
<evidence type="ECO:0000256" key="7">
    <source>
        <dbReference type="ARBA" id="ARBA00022763"/>
    </source>
</evidence>
<keyword evidence="8" id="KW-0378">Hydrolase</keyword>
<dbReference type="GO" id="GO:0006281">
    <property type="term" value="P:DNA repair"/>
    <property type="evidence" value="ECO:0007669"/>
    <property type="project" value="UniProtKB-KW"/>
</dbReference>
<keyword evidence="10" id="KW-0411">Iron-sulfur</keyword>
<protein>
    <recommendedName>
        <fullName evidence="4">Type-4 uracil-DNA glycosylase</fullName>
        <ecNumber evidence="3">3.2.2.27</ecNumber>
    </recommendedName>
</protein>
<evidence type="ECO:0000256" key="5">
    <source>
        <dbReference type="ARBA" id="ARBA00022485"/>
    </source>
</evidence>
<keyword evidence="9" id="KW-0408">Iron</keyword>
<dbReference type="Pfam" id="PF03167">
    <property type="entry name" value="UDG"/>
    <property type="match status" value="1"/>
</dbReference>
<dbReference type="InterPro" id="IPR005122">
    <property type="entry name" value="Uracil-DNA_glycosylase-like"/>
</dbReference>
<comment type="caution">
    <text evidence="13">The sequence shown here is derived from an EMBL/GenBank/DDBJ whole genome shotgun (WGS) entry which is preliminary data.</text>
</comment>
<dbReference type="SMART" id="SM00986">
    <property type="entry name" value="UDG"/>
    <property type="match status" value="1"/>
</dbReference>
<dbReference type="PANTHER" id="PTHR33693">
    <property type="entry name" value="TYPE-5 URACIL-DNA GLYCOSYLASE"/>
    <property type="match status" value="1"/>
</dbReference>
<evidence type="ECO:0000256" key="6">
    <source>
        <dbReference type="ARBA" id="ARBA00022723"/>
    </source>
</evidence>
<comment type="catalytic activity">
    <reaction evidence="1">
        <text>Hydrolyzes single-stranded DNA or mismatched double-stranded DNA and polynucleotides, releasing free uracil.</text>
        <dbReference type="EC" id="3.2.2.27"/>
    </reaction>
</comment>
<dbReference type="InterPro" id="IPR005273">
    <property type="entry name" value="Ura-DNA_glyco_family4"/>
</dbReference>
<evidence type="ECO:0000256" key="11">
    <source>
        <dbReference type="ARBA" id="ARBA00023204"/>
    </source>
</evidence>